<feature type="transmembrane region" description="Helical" evidence="1">
    <location>
        <begin position="93"/>
        <end position="115"/>
    </location>
</feature>
<dbReference type="EMBL" id="LCRX01000022">
    <property type="protein sequence ID" value="KKW41357.1"/>
    <property type="molecule type" value="Genomic_DNA"/>
</dbReference>
<evidence type="ECO:0000313" key="3">
    <source>
        <dbReference type="Proteomes" id="UP000033870"/>
    </source>
</evidence>
<evidence type="ECO:0000313" key="2">
    <source>
        <dbReference type="EMBL" id="KKW41357.1"/>
    </source>
</evidence>
<reference evidence="2 3" key="1">
    <citation type="journal article" date="2015" name="Nature">
        <title>rRNA introns, odd ribosomes, and small enigmatic genomes across a large radiation of phyla.</title>
        <authorList>
            <person name="Brown C.T."/>
            <person name="Hug L.A."/>
            <person name="Thomas B.C."/>
            <person name="Sharon I."/>
            <person name="Castelle C.J."/>
            <person name="Singh A."/>
            <person name="Wilkins M.J."/>
            <person name="Williams K.H."/>
            <person name="Banfield J.F."/>
        </authorList>
    </citation>
    <scope>NUCLEOTIDE SEQUENCE [LARGE SCALE GENOMIC DNA]</scope>
</reference>
<accession>A0A0G2AJF1</accession>
<evidence type="ECO:0000256" key="1">
    <source>
        <dbReference type="SAM" id="Phobius"/>
    </source>
</evidence>
<name>A0A0G2AJF1_9BACT</name>
<protein>
    <recommendedName>
        <fullName evidence="4">Transmembrane protein</fullName>
    </recommendedName>
</protein>
<proteinExistence type="predicted"/>
<gene>
    <name evidence="2" type="ORF">UY92_C0022G0007</name>
</gene>
<feature type="transmembrane region" description="Helical" evidence="1">
    <location>
        <begin position="12"/>
        <end position="29"/>
    </location>
</feature>
<comment type="caution">
    <text evidence="2">The sequence shown here is derived from an EMBL/GenBank/DDBJ whole genome shotgun (WGS) entry which is preliminary data.</text>
</comment>
<dbReference type="AlphaFoldDB" id="A0A0G2AJF1"/>
<dbReference type="Proteomes" id="UP000033870">
    <property type="component" value="Unassembled WGS sequence"/>
</dbReference>
<keyword evidence="1" id="KW-0472">Membrane</keyword>
<keyword evidence="1" id="KW-1133">Transmembrane helix</keyword>
<keyword evidence="1" id="KW-0812">Transmembrane</keyword>
<organism evidence="2 3">
    <name type="scientific">Candidatus Magasanikbacteria bacterium GW2011_GWA2_56_11</name>
    <dbReference type="NCBI Taxonomy" id="1619044"/>
    <lineage>
        <taxon>Bacteria</taxon>
        <taxon>Candidatus Magasanikiibacteriota</taxon>
    </lineage>
</organism>
<feature type="transmembrane region" description="Helical" evidence="1">
    <location>
        <begin position="135"/>
        <end position="154"/>
    </location>
</feature>
<evidence type="ECO:0008006" key="4">
    <source>
        <dbReference type="Google" id="ProtNLM"/>
    </source>
</evidence>
<sequence>MFGHKTDAWLDIWSLQHIFFGLLVSAFLGRRLKKCGPKVLLLAIAAEYSWEVVEFHLETGHAGRAIAVWFAGQEFIGNRLLVDPVLTCSLGYWLWRLAPQAVSAARVMTLVWWSFHIAVAPDCMYLMDPAAWRQWTTWSFLGCYFGGGIMIFAATSPPARKIKTPVPFS</sequence>